<accession>A0A316ZIL6</accession>
<keyword evidence="3 5" id="KW-0067">ATP-binding</keyword>
<feature type="compositionally biased region" description="Low complexity" evidence="7">
    <location>
        <begin position="942"/>
        <end position="962"/>
    </location>
</feature>
<dbReference type="PANTHER" id="PTHR24115">
    <property type="entry name" value="KINESIN-RELATED"/>
    <property type="match status" value="1"/>
</dbReference>
<keyword evidence="6" id="KW-0175">Coiled coil</keyword>
<feature type="compositionally biased region" description="Low complexity" evidence="7">
    <location>
        <begin position="859"/>
        <end position="871"/>
    </location>
</feature>
<dbReference type="PRINTS" id="PR00380">
    <property type="entry name" value="KINESINHEAVY"/>
</dbReference>
<evidence type="ECO:0000256" key="6">
    <source>
        <dbReference type="SAM" id="Coils"/>
    </source>
</evidence>
<evidence type="ECO:0000256" key="3">
    <source>
        <dbReference type="ARBA" id="ARBA00022840"/>
    </source>
</evidence>
<evidence type="ECO:0000313" key="9">
    <source>
        <dbReference type="EMBL" id="PWO00929.1"/>
    </source>
</evidence>
<feature type="coiled-coil region" evidence="6">
    <location>
        <begin position="688"/>
        <end position="715"/>
    </location>
</feature>
<feature type="compositionally biased region" description="Low complexity" evidence="7">
    <location>
        <begin position="15"/>
        <end position="27"/>
    </location>
</feature>
<dbReference type="GO" id="GO:0003777">
    <property type="term" value="F:microtubule motor activity"/>
    <property type="evidence" value="ECO:0007669"/>
    <property type="project" value="InterPro"/>
</dbReference>
<feature type="region of interest" description="Disordered" evidence="7">
    <location>
        <begin position="806"/>
        <end position="1003"/>
    </location>
</feature>
<protein>
    <submittedName>
        <fullName evidence="9">Kinesin-domain-containing protein</fullName>
    </submittedName>
</protein>
<feature type="compositionally biased region" description="Polar residues" evidence="7">
    <location>
        <begin position="1031"/>
        <end position="1042"/>
    </location>
</feature>
<feature type="binding site" evidence="5">
    <location>
        <begin position="181"/>
        <end position="188"/>
    </location>
    <ligand>
        <name>ATP</name>
        <dbReference type="ChEBI" id="CHEBI:30616"/>
    </ligand>
</feature>
<evidence type="ECO:0000256" key="1">
    <source>
        <dbReference type="ARBA" id="ARBA00022701"/>
    </source>
</evidence>
<feature type="compositionally biased region" description="Low complexity" evidence="7">
    <location>
        <begin position="39"/>
        <end position="76"/>
    </location>
</feature>
<keyword evidence="10" id="KW-1185">Reference proteome</keyword>
<evidence type="ECO:0000313" key="10">
    <source>
        <dbReference type="Proteomes" id="UP000245946"/>
    </source>
</evidence>
<feature type="domain" description="Kinesin motor" evidence="8">
    <location>
        <begin position="84"/>
        <end position="576"/>
    </location>
</feature>
<dbReference type="GO" id="GO:0008017">
    <property type="term" value="F:microtubule binding"/>
    <property type="evidence" value="ECO:0007669"/>
    <property type="project" value="InterPro"/>
</dbReference>
<dbReference type="GO" id="GO:0005874">
    <property type="term" value="C:microtubule"/>
    <property type="evidence" value="ECO:0007669"/>
    <property type="project" value="UniProtKB-KW"/>
</dbReference>
<feature type="compositionally biased region" description="Low complexity" evidence="7">
    <location>
        <begin position="604"/>
        <end position="615"/>
    </location>
</feature>
<gene>
    <name evidence="9" type="ORF">FA09DRAFT_314696</name>
</gene>
<evidence type="ECO:0000256" key="5">
    <source>
        <dbReference type="PROSITE-ProRule" id="PRU00283"/>
    </source>
</evidence>
<keyword evidence="1" id="KW-0493">Microtubule</keyword>
<dbReference type="SUPFAM" id="SSF52540">
    <property type="entry name" value="P-loop containing nucleoside triphosphate hydrolases"/>
    <property type="match status" value="1"/>
</dbReference>
<dbReference type="GO" id="GO:0005634">
    <property type="term" value="C:nucleus"/>
    <property type="evidence" value="ECO:0007669"/>
    <property type="project" value="TreeGrafter"/>
</dbReference>
<organism evidence="9 10">
    <name type="scientific">Tilletiopsis washingtonensis</name>
    <dbReference type="NCBI Taxonomy" id="58919"/>
    <lineage>
        <taxon>Eukaryota</taxon>
        <taxon>Fungi</taxon>
        <taxon>Dikarya</taxon>
        <taxon>Basidiomycota</taxon>
        <taxon>Ustilaginomycotina</taxon>
        <taxon>Exobasidiomycetes</taxon>
        <taxon>Entylomatales</taxon>
        <taxon>Entylomatales incertae sedis</taxon>
        <taxon>Tilletiopsis</taxon>
    </lineage>
</organism>
<keyword evidence="2 5" id="KW-0547">Nucleotide-binding</keyword>
<feature type="region of interest" description="Disordered" evidence="7">
    <location>
        <begin position="1"/>
        <end position="84"/>
    </location>
</feature>
<dbReference type="Proteomes" id="UP000245946">
    <property type="component" value="Unassembled WGS sequence"/>
</dbReference>
<dbReference type="PANTHER" id="PTHR24115:SF1008">
    <property type="entry name" value="KINESIN-LIKE PROTEIN SUBITO"/>
    <property type="match status" value="1"/>
</dbReference>
<feature type="region of interest" description="Disordered" evidence="7">
    <location>
        <begin position="600"/>
        <end position="647"/>
    </location>
</feature>
<sequence length="1042" mass="110647">MVPTPSGRGAAPPRTASGGSTSGGLATPRSRFQSGPSVAAAANATRTPAAARARALLPPQTPSQPSAAPAKQAKPAGSEGDSEPMKAYLRIRPAPEDLRPGTETHLTVTSATQVLMTPPVDGLARHKDAKPATFDFTQVFNSGSTPDVTAAESQAAFFRGTTLPLVGSLLQGSNGLVFTYGVTNSGKSYTVMGGPARGEAGILPRTLDVIFNSIAGLESDSDLRPVGLHGVERVPAESPSLGSGSPGGLNPFALPGVSRRMLGDTQPRLFPTIEESTYEGEETKLAVDASCRYSVWVSYVEVYMEKIFDLLDAAPDTPTEATGMTPSRSGMVRSGSRMGSSWSISNLAGLANGGSKATVLERKPLSLKNDPEGGKYIDGAREVRVRSAAEARALAARGSENRVVFGTLANRASSRSHGIFTVRLLRESASAPGDESHCSTARLNIVDLAGSERLANTGAIGDRLKEAANINKGLSCLQSCLNAMRSNRRRVAAFATASQQPAAGAAPGSVAAQVRRLGANRRPSVVPFNQSKLTSIFGSYFTGEGRTAIIVNVNPYGTSFDENCNVLRLGTDAQEVATQTGKIHMRVVHPSIRALMPQLGAPRASEAGSEESGSATPRRGGMGSNIPAPAAKFPATPRSAAAAADLQRREAAAQVSLRATPEEDMDVTILEGDEATDDEDEDESNPFVEMLMQQHEELRQRLFDAEMRCAQIETEVRAEMSDEMEARLREMEEMYSERLLNDAEQNERFVNRKIDLVVKANAAEHSRMRARFDMTPRHASTATMPQTPGGAERADALEVDESLSMVGEESVDADDSLADSQADSDVSDSAASIVLRPGPIEQTEKLSKRLARMSVEGPAADNSVADSSVADEISLDEDENEEDTEEESEEEESEEDSEEESEEDEEAEVYDPADESFDVTKASADADSSVELPRSSRRSAAARRSSAAPAAKGARKSAATARQSNVPLKEQAQPADTSAALEDPSDASLIQETNKAPRKKKVLRKKAALDEDAMMEQIADSSLVEAIGRSSHGSTGSRQRLR</sequence>
<dbReference type="Pfam" id="PF00225">
    <property type="entry name" value="Kinesin"/>
    <property type="match status" value="1"/>
</dbReference>
<dbReference type="SMART" id="SM00129">
    <property type="entry name" value="KISc"/>
    <property type="match status" value="1"/>
</dbReference>
<evidence type="ECO:0000259" key="8">
    <source>
        <dbReference type="PROSITE" id="PS50067"/>
    </source>
</evidence>
<dbReference type="STRING" id="58919.A0A316ZIL6"/>
<evidence type="ECO:0000256" key="7">
    <source>
        <dbReference type="SAM" id="MobiDB-lite"/>
    </source>
</evidence>
<dbReference type="PROSITE" id="PS50067">
    <property type="entry name" value="KINESIN_MOTOR_2"/>
    <property type="match status" value="1"/>
</dbReference>
<dbReference type="OrthoDB" id="123929at2759"/>
<dbReference type="GeneID" id="37268322"/>
<dbReference type="GO" id="GO:0005871">
    <property type="term" value="C:kinesin complex"/>
    <property type="evidence" value="ECO:0007669"/>
    <property type="project" value="TreeGrafter"/>
</dbReference>
<evidence type="ECO:0000256" key="4">
    <source>
        <dbReference type="ARBA" id="ARBA00023175"/>
    </source>
</evidence>
<dbReference type="GO" id="GO:0007018">
    <property type="term" value="P:microtubule-based movement"/>
    <property type="evidence" value="ECO:0007669"/>
    <property type="project" value="InterPro"/>
</dbReference>
<dbReference type="InterPro" id="IPR027640">
    <property type="entry name" value="Kinesin-like_fam"/>
</dbReference>
<comment type="similarity">
    <text evidence="5">Belongs to the TRAFAC class myosin-kinesin ATPase superfamily. Kinesin family.</text>
</comment>
<dbReference type="RefSeq" id="XP_025601207.1">
    <property type="nucleotide sequence ID" value="XM_025740778.1"/>
</dbReference>
<dbReference type="GO" id="GO:0005524">
    <property type="term" value="F:ATP binding"/>
    <property type="evidence" value="ECO:0007669"/>
    <property type="project" value="UniProtKB-UniRule"/>
</dbReference>
<feature type="compositionally biased region" description="Low complexity" evidence="7">
    <location>
        <begin position="818"/>
        <end position="832"/>
    </location>
</feature>
<feature type="region of interest" description="Disordered" evidence="7">
    <location>
        <begin position="769"/>
        <end position="792"/>
    </location>
</feature>
<reference evidence="9 10" key="1">
    <citation type="journal article" date="2018" name="Mol. Biol. Evol.">
        <title>Broad Genomic Sampling Reveals a Smut Pathogenic Ancestry of the Fungal Clade Ustilaginomycotina.</title>
        <authorList>
            <person name="Kijpornyongpan T."/>
            <person name="Mondo S.J."/>
            <person name="Barry K."/>
            <person name="Sandor L."/>
            <person name="Lee J."/>
            <person name="Lipzen A."/>
            <person name="Pangilinan J."/>
            <person name="LaButti K."/>
            <person name="Hainaut M."/>
            <person name="Henrissat B."/>
            <person name="Grigoriev I.V."/>
            <person name="Spatafora J.W."/>
            <person name="Aime M.C."/>
        </authorList>
    </citation>
    <scope>NUCLEOTIDE SEQUENCE [LARGE SCALE GENOMIC DNA]</scope>
    <source>
        <strain evidence="9 10">MCA 4186</strain>
    </source>
</reference>
<name>A0A316ZIL6_9BASI</name>
<proteinExistence type="inferred from homology"/>
<dbReference type="Gene3D" id="3.40.850.10">
    <property type="entry name" value="Kinesin motor domain"/>
    <property type="match status" value="1"/>
</dbReference>
<evidence type="ECO:0000256" key="2">
    <source>
        <dbReference type="ARBA" id="ARBA00022741"/>
    </source>
</evidence>
<dbReference type="GO" id="GO:0016887">
    <property type="term" value="F:ATP hydrolysis activity"/>
    <property type="evidence" value="ECO:0007669"/>
    <property type="project" value="TreeGrafter"/>
</dbReference>
<dbReference type="PROSITE" id="PS00411">
    <property type="entry name" value="KINESIN_MOTOR_1"/>
    <property type="match status" value="1"/>
</dbReference>
<dbReference type="EMBL" id="KZ819284">
    <property type="protein sequence ID" value="PWO00929.1"/>
    <property type="molecule type" value="Genomic_DNA"/>
</dbReference>
<feature type="region of interest" description="Disordered" evidence="7">
    <location>
        <begin position="1021"/>
        <end position="1042"/>
    </location>
</feature>
<keyword evidence="4 5" id="KW-0505">Motor protein</keyword>
<dbReference type="InterPro" id="IPR019821">
    <property type="entry name" value="Kinesin_motor_CS"/>
</dbReference>
<dbReference type="InterPro" id="IPR027417">
    <property type="entry name" value="P-loop_NTPase"/>
</dbReference>
<dbReference type="InterPro" id="IPR036961">
    <property type="entry name" value="Kinesin_motor_dom_sf"/>
</dbReference>
<dbReference type="InterPro" id="IPR001752">
    <property type="entry name" value="Kinesin_motor_dom"/>
</dbReference>
<feature type="compositionally biased region" description="Low complexity" evidence="7">
    <location>
        <begin position="630"/>
        <end position="645"/>
    </location>
</feature>
<feature type="compositionally biased region" description="Acidic residues" evidence="7">
    <location>
        <begin position="873"/>
        <end position="917"/>
    </location>
</feature>
<dbReference type="AlphaFoldDB" id="A0A316ZIL6"/>